<gene>
    <name evidence="2" type="ORF">ACFFJ3_19995</name>
</gene>
<accession>A0ABV6EID4</accession>
<reference evidence="2 3" key="1">
    <citation type="submission" date="2024-09" db="EMBL/GenBank/DDBJ databases">
        <authorList>
            <person name="Sun Q."/>
            <person name="Mori K."/>
        </authorList>
    </citation>
    <scope>NUCLEOTIDE SEQUENCE [LARGE SCALE GENOMIC DNA]</scope>
    <source>
        <strain evidence="2 3">CCM 8626</strain>
    </source>
</reference>
<feature type="domain" description="A-factor biosynthesis hotdog" evidence="1">
    <location>
        <begin position="28"/>
        <end position="166"/>
    </location>
</feature>
<feature type="domain" description="A-factor biosynthesis hotdog" evidence="1">
    <location>
        <begin position="202"/>
        <end position="294"/>
    </location>
</feature>
<organism evidence="2 3">
    <name type="scientific">Serratia aquatilis</name>
    <dbReference type="NCBI Taxonomy" id="1737515"/>
    <lineage>
        <taxon>Bacteria</taxon>
        <taxon>Pseudomonadati</taxon>
        <taxon>Pseudomonadota</taxon>
        <taxon>Gammaproteobacteria</taxon>
        <taxon>Enterobacterales</taxon>
        <taxon>Yersiniaceae</taxon>
        <taxon>Serratia</taxon>
    </lineage>
</organism>
<comment type="caution">
    <text evidence="2">The sequence shown here is derived from an EMBL/GenBank/DDBJ whole genome shotgun (WGS) entry which is preliminary data.</text>
</comment>
<dbReference type="Proteomes" id="UP001589792">
    <property type="component" value="Unassembled WGS sequence"/>
</dbReference>
<dbReference type="RefSeq" id="WP_380678731.1">
    <property type="nucleotide sequence ID" value="NZ_CP173186.1"/>
</dbReference>
<protein>
    <submittedName>
        <fullName evidence="2">AfsA-related hotdog domain-containing protein</fullName>
    </submittedName>
</protein>
<evidence type="ECO:0000313" key="3">
    <source>
        <dbReference type="Proteomes" id="UP001589792"/>
    </source>
</evidence>
<name>A0ABV6EID4_9GAMM</name>
<evidence type="ECO:0000259" key="1">
    <source>
        <dbReference type="Pfam" id="PF03756"/>
    </source>
</evidence>
<dbReference type="Pfam" id="PF03756">
    <property type="entry name" value="AfsA"/>
    <property type="match status" value="2"/>
</dbReference>
<dbReference type="InterPro" id="IPR005509">
    <property type="entry name" value="AfsA_hotdog_dom"/>
</dbReference>
<sequence length="330" mass="37905">MSNAVRQSCEDEHSSAFIHSGSTIDRKYVHRQAINEVFITNQHQLADDHFMISAALPKSHMYFNDHSKLANGKQYYDPMLLLEVFRQTSICVTHKYYDVPFSAKFIFNDAKFNMIDCQKLEITQTPSLASVEVKITNHKYRKNFLTGYTLEMQLSIDNVICAQKTMGIGWMEGSVWKKLRSKVESQASLNHLDIKPASCLSVGRIVSHNVVIGDTQIKNDHFTTALIVDQSYSPIFDHPLDHVPAMFIIEAFRQTGILAAKIYKDIPVNQLIFHDCNISFQQFCELNSRSQCVVSFHEIEFIKNLIHIPIYLLQENIKNTFGTMTFKHFA</sequence>
<dbReference type="EMBL" id="JBHLXG010000025">
    <property type="protein sequence ID" value="MFC0228748.1"/>
    <property type="molecule type" value="Genomic_DNA"/>
</dbReference>
<proteinExistence type="predicted"/>
<keyword evidence="3" id="KW-1185">Reference proteome</keyword>
<evidence type="ECO:0000313" key="2">
    <source>
        <dbReference type="EMBL" id="MFC0228748.1"/>
    </source>
</evidence>